<name>A0A1G2G6U3_9BACT</name>
<dbReference type="GO" id="GO:0006508">
    <property type="term" value="P:proteolysis"/>
    <property type="evidence" value="ECO:0007669"/>
    <property type="project" value="UniProtKB-KW"/>
</dbReference>
<keyword evidence="6 12" id="KW-0479">Metal-binding</keyword>
<feature type="transmembrane region" description="Helical" evidence="12">
    <location>
        <begin position="42"/>
        <end position="60"/>
    </location>
</feature>
<dbReference type="PANTHER" id="PTHR43221">
    <property type="entry name" value="PROTEASE HTPX"/>
    <property type="match status" value="1"/>
</dbReference>
<dbReference type="InterPro" id="IPR050083">
    <property type="entry name" value="HtpX_protease"/>
</dbReference>
<evidence type="ECO:0000256" key="1">
    <source>
        <dbReference type="ARBA" id="ARBA00004651"/>
    </source>
</evidence>
<protein>
    <recommendedName>
        <fullName evidence="12">Protease HtpX homolog</fullName>
        <ecNumber evidence="12">3.4.24.-</ecNumber>
    </recommendedName>
</protein>
<dbReference type="PANTHER" id="PTHR43221:SF1">
    <property type="entry name" value="PROTEASE HTPX"/>
    <property type="match status" value="1"/>
</dbReference>
<evidence type="ECO:0000313" key="15">
    <source>
        <dbReference type="Proteomes" id="UP000177785"/>
    </source>
</evidence>
<keyword evidence="10 12" id="KW-0482">Metalloprotease</keyword>
<evidence type="ECO:0000256" key="8">
    <source>
        <dbReference type="ARBA" id="ARBA00022833"/>
    </source>
</evidence>
<evidence type="ECO:0000313" key="14">
    <source>
        <dbReference type="EMBL" id="OGZ45975.1"/>
    </source>
</evidence>
<feature type="transmembrane region" description="Helical" evidence="12">
    <location>
        <begin position="16"/>
        <end position="36"/>
    </location>
</feature>
<comment type="cofactor">
    <cofactor evidence="12">
        <name>Zn(2+)</name>
        <dbReference type="ChEBI" id="CHEBI:29105"/>
    </cofactor>
    <text evidence="12">Binds 1 zinc ion per subunit.</text>
</comment>
<comment type="caution">
    <text evidence="14">The sequence shown here is derived from an EMBL/GenBank/DDBJ whole genome shotgun (WGS) entry which is preliminary data.</text>
</comment>
<dbReference type="EC" id="3.4.24.-" evidence="12"/>
<gene>
    <name evidence="12" type="primary">htpX</name>
    <name evidence="14" type="ORF">A2756_04415</name>
</gene>
<evidence type="ECO:0000259" key="13">
    <source>
        <dbReference type="Pfam" id="PF01435"/>
    </source>
</evidence>
<dbReference type="Proteomes" id="UP000177785">
    <property type="component" value="Unassembled WGS sequence"/>
</dbReference>
<evidence type="ECO:0000256" key="12">
    <source>
        <dbReference type="HAMAP-Rule" id="MF_00188"/>
    </source>
</evidence>
<dbReference type="GO" id="GO:0005886">
    <property type="term" value="C:plasma membrane"/>
    <property type="evidence" value="ECO:0007669"/>
    <property type="project" value="UniProtKB-SubCell"/>
</dbReference>
<evidence type="ECO:0000256" key="11">
    <source>
        <dbReference type="ARBA" id="ARBA00023136"/>
    </source>
</evidence>
<evidence type="ECO:0000256" key="10">
    <source>
        <dbReference type="ARBA" id="ARBA00023049"/>
    </source>
</evidence>
<accession>A0A1G2G6U3</accession>
<feature type="transmembrane region" description="Helical" evidence="12">
    <location>
        <begin position="153"/>
        <end position="174"/>
    </location>
</feature>
<keyword evidence="7 12" id="KW-0378">Hydrolase</keyword>
<dbReference type="Gene3D" id="3.30.2010.10">
    <property type="entry name" value="Metalloproteases ('zincins'), catalytic domain"/>
    <property type="match status" value="1"/>
</dbReference>
<feature type="binding site" evidence="12">
    <location>
        <position position="222"/>
    </location>
    <ligand>
        <name>Zn(2+)</name>
        <dbReference type="ChEBI" id="CHEBI:29105"/>
        <note>catalytic</note>
    </ligand>
</feature>
<evidence type="ECO:0000256" key="4">
    <source>
        <dbReference type="ARBA" id="ARBA00022670"/>
    </source>
</evidence>
<keyword evidence="8 12" id="KW-0862">Zinc</keyword>
<proteinExistence type="inferred from homology"/>
<keyword evidence="3 12" id="KW-1003">Cell membrane</keyword>
<feature type="active site" evidence="12">
    <location>
        <position position="144"/>
    </location>
</feature>
<feature type="binding site" evidence="12">
    <location>
        <position position="147"/>
    </location>
    <ligand>
        <name>Zn(2+)</name>
        <dbReference type="ChEBI" id="CHEBI:29105"/>
        <note>catalytic</note>
    </ligand>
</feature>
<evidence type="ECO:0000256" key="5">
    <source>
        <dbReference type="ARBA" id="ARBA00022692"/>
    </source>
</evidence>
<dbReference type="EMBL" id="MHNL01000004">
    <property type="protein sequence ID" value="OGZ45975.1"/>
    <property type="molecule type" value="Genomic_DNA"/>
</dbReference>
<dbReference type="HAMAP" id="MF_00188">
    <property type="entry name" value="Pept_M48_protease_HtpX"/>
    <property type="match status" value="1"/>
</dbReference>
<comment type="similarity">
    <text evidence="2 12">Belongs to the peptidase M48B family.</text>
</comment>
<reference evidence="14 15" key="1">
    <citation type="journal article" date="2016" name="Nat. Commun.">
        <title>Thousands of microbial genomes shed light on interconnected biogeochemical processes in an aquifer system.</title>
        <authorList>
            <person name="Anantharaman K."/>
            <person name="Brown C.T."/>
            <person name="Hug L.A."/>
            <person name="Sharon I."/>
            <person name="Castelle C.J."/>
            <person name="Probst A.J."/>
            <person name="Thomas B.C."/>
            <person name="Singh A."/>
            <person name="Wilkins M.J."/>
            <person name="Karaoz U."/>
            <person name="Brodie E.L."/>
            <person name="Williams K.H."/>
            <person name="Hubbard S.S."/>
            <person name="Banfield J.F."/>
        </authorList>
    </citation>
    <scope>NUCLEOTIDE SEQUENCE [LARGE SCALE GENOMIC DNA]</scope>
</reference>
<comment type="subcellular location">
    <subcellularLocation>
        <location evidence="1 12">Cell membrane</location>
        <topology evidence="1 12">Multi-pass membrane protein</topology>
    </subcellularLocation>
</comment>
<feature type="transmembrane region" description="Helical" evidence="12">
    <location>
        <begin position="194"/>
        <end position="213"/>
    </location>
</feature>
<dbReference type="STRING" id="1802115.A2756_04415"/>
<keyword evidence="11 12" id="KW-0472">Membrane</keyword>
<sequence>MATLWTQRDSNIRRTWLLMTAFFLLVMTIGWAFSQIYGNPGILVFAVLFSILMSFGSYWWSDKIVIASTGARPLSDAEAPDLHNIIENLSITAGLPKPRVYLVDTTQPNAFATGRDAEHAVVAVTTGILKIMNRTELEGVLAHEMSHIGNKDMLVSTVVVVLVGFIQLLSDMFLRSLHWRGMGGDRDRNGASGVLLLVGLVLAILAPIAGMLMQFAVSRKREYLADTSGALLTRYPEGLASALEKLAADHTPMRQANHATAHLWLDDPYQGKEKKASFLTKIFMTHPPIEDRIKRLRDLRV</sequence>
<evidence type="ECO:0000256" key="2">
    <source>
        <dbReference type="ARBA" id="ARBA00009779"/>
    </source>
</evidence>
<dbReference type="InterPro" id="IPR001915">
    <property type="entry name" value="Peptidase_M48"/>
</dbReference>
<feature type="binding site" evidence="12">
    <location>
        <position position="143"/>
    </location>
    <ligand>
        <name>Zn(2+)</name>
        <dbReference type="ChEBI" id="CHEBI:29105"/>
        <note>catalytic</note>
    </ligand>
</feature>
<evidence type="ECO:0000256" key="6">
    <source>
        <dbReference type="ARBA" id="ARBA00022723"/>
    </source>
</evidence>
<keyword evidence="5 12" id="KW-0812">Transmembrane</keyword>
<dbReference type="GO" id="GO:0004222">
    <property type="term" value="F:metalloendopeptidase activity"/>
    <property type="evidence" value="ECO:0007669"/>
    <property type="project" value="UniProtKB-UniRule"/>
</dbReference>
<keyword evidence="9 12" id="KW-1133">Transmembrane helix</keyword>
<dbReference type="Pfam" id="PF01435">
    <property type="entry name" value="Peptidase_M48"/>
    <property type="match status" value="1"/>
</dbReference>
<keyword evidence="4 12" id="KW-0645">Protease</keyword>
<dbReference type="InterPro" id="IPR022919">
    <property type="entry name" value="Pept_M48_protease_HtpX"/>
</dbReference>
<evidence type="ECO:0000256" key="9">
    <source>
        <dbReference type="ARBA" id="ARBA00022989"/>
    </source>
</evidence>
<dbReference type="AlphaFoldDB" id="A0A1G2G6U3"/>
<dbReference type="CDD" id="cd07340">
    <property type="entry name" value="M48B_Htpx_like"/>
    <property type="match status" value="1"/>
</dbReference>
<evidence type="ECO:0000256" key="7">
    <source>
        <dbReference type="ARBA" id="ARBA00022801"/>
    </source>
</evidence>
<feature type="domain" description="Peptidase M48" evidence="13">
    <location>
        <begin position="77"/>
        <end position="298"/>
    </location>
</feature>
<evidence type="ECO:0000256" key="3">
    <source>
        <dbReference type="ARBA" id="ARBA00022475"/>
    </source>
</evidence>
<dbReference type="GO" id="GO:0008270">
    <property type="term" value="F:zinc ion binding"/>
    <property type="evidence" value="ECO:0007669"/>
    <property type="project" value="UniProtKB-UniRule"/>
</dbReference>
<organism evidence="14 15">
    <name type="scientific">Candidatus Ryanbacteria bacterium RIFCSPHIGHO2_01_FULL_48_27</name>
    <dbReference type="NCBI Taxonomy" id="1802115"/>
    <lineage>
        <taxon>Bacteria</taxon>
        <taxon>Candidatus Ryaniibacteriota</taxon>
    </lineage>
</organism>